<comment type="subcellular location">
    <subcellularLocation>
        <location evidence="1">Membrane</location>
    </subcellularLocation>
</comment>
<reference evidence="4 5" key="1">
    <citation type="submission" date="2014-11" db="EMBL/GenBank/DDBJ databases">
        <title>Genome sequence of Flavihumibacter solisilvae 3-3.</title>
        <authorList>
            <person name="Zhou G."/>
            <person name="Li M."/>
            <person name="Wang G."/>
        </authorList>
    </citation>
    <scope>NUCLEOTIDE SEQUENCE [LARGE SCALE GENOMIC DNA]</scope>
    <source>
        <strain evidence="4 5">3-3</strain>
    </source>
</reference>
<feature type="domain" description="Bacterial surface antigen (D15)" evidence="3">
    <location>
        <begin position="581"/>
        <end position="760"/>
    </location>
</feature>
<comment type="caution">
    <text evidence="4">The sequence shown here is derived from an EMBL/GenBank/DDBJ whole genome shotgun (WGS) entry which is preliminary data.</text>
</comment>
<name>A0A0C1L1C7_9BACT</name>
<accession>A0A0C1L1C7</accession>
<keyword evidence="5" id="KW-1185">Reference proteome</keyword>
<evidence type="ECO:0000256" key="1">
    <source>
        <dbReference type="ARBA" id="ARBA00004370"/>
    </source>
</evidence>
<dbReference type="GO" id="GO:0019867">
    <property type="term" value="C:outer membrane"/>
    <property type="evidence" value="ECO:0007669"/>
    <property type="project" value="InterPro"/>
</dbReference>
<keyword evidence="2" id="KW-0472">Membrane</keyword>
<gene>
    <name evidence="4" type="ORF">OI18_16835</name>
</gene>
<sequence length="789" mass="91182">MRASITNTYIRNYYYRMLIWLPMLLASGCKVIKNYNPDKPFVYKTDIRLVTKMPLTDKANLLSRMENQLDDSIRVPWTRKAFLKRVLDKPHVFDTSFAVKSVQYLNDLLRSNGFMYGAVTWDSSMRVVRDRKQSRKKKTGIYQHRVTVNFHVETGKQLKFDSVSYVFRDSNLQALALVNIQESLIKKGEPFTKEKIARELDRLLLIYRNNGYLKISREDIYAEVDTVVAGLIDPGLDPFEQIRLLEEVRLRRENPQIDVSFRQRGTENPVHLHQFRIRNVQIYPDRSLVLDTIPVYKDTIIRNGITILRNSRVFKSSFLTRNNTLIPGRIYKLNDEIRTKNNFGQMSALQTLDLQLFPVDSISVVDARINLYPAKKQNVNVDLEASRNASDVVTTSNLFGLGVTFGYRNKNVDKQSILSNTNLRFGIELGNQGQFIQTFQTSLSQSFAIPKFVAPFRIKAEKNLVSAKTILNANGSFTDRRDFYAVQSINTSIGYDWINKKNRNWFYSPLNIEFVRVFSTDSLENLFDSIPNLRNSFNDGLIISQYLILRNSWTKGNKLFTLKIQTEESGALFGLVKSFDLQGRLSRYVKADVDFRYYVTHPRSSWAFRIFTGVGVPYGQQVDTLGVVSKETNLPFFKSYFAGGPSSMRAWQVRQLGPGSSQIFENTNADRFADVQFEANAEYRFNIGVLFGINVKSALFTDIGNIWYRNNQGDPELDNAVFKFNTFYRDLAVAGGTSLRFDFSYFLIRFDWAYKLKDPFFSYNNNGWFYGDNMKIGKGQFQLGINYPF</sequence>
<evidence type="ECO:0000313" key="5">
    <source>
        <dbReference type="Proteomes" id="UP000031408"/>
    </source>
</evidence>
<dbReference type="Pfam" id="PF01103">
    <property type="entry name" value="Omp85"/>
    <property type="match status" value="1"/>
</dbReference>
<dbReference type="Gene3D" id="2.40.160.50">
    <property type="entry name" value="membrane protein fhac: a member of the omp85/tpsb transporter family"/>
    <property type="match status" value="1"/>
</dbReference>
<organism evidence="4 5">
    <name type="scientific">Flavihumibacter solisilvae</name>
    <dbReference type="NCBI Taxonomy" id="1349421"/>
    <lineage>
        <taxon>Bacteria</taxon>
        <taxon>Pseudomonadati</taxon>
        <taxon>Bacteroidota</taxon>
        <taxon>Chitinophagia</taxon>
        <taxon>Chitinophagales</taxon>
        <taxon>Chitinophagaceae</taxon>
        <taxon>Flavihumibacter</taxon>
    </lineage>
</organism>
<dbReference type="EMBL" id="JSVC01000019">
    <property type="protein sequence ID" value="KIC93436.1"/>
    <property type="molecule type" value="Genomic_DNA"/>
</dbReference>
<protein>
    <recommendedName>
        <fullName evidence="3">Bacterial surface antigen (D15) domain-containing protein</fullName>
    </recommendedName>
</protein>
<proteinExistence type="predicted"/>
<dbReference type="STRING" id="1349421.OI18_16835"/>
<evidence type="ECO:0000313" key="4">
    <source>
        <dbReference type="EMBL" id="KIC93436.1"/>
    </source>
</evidence>
<dbReference type="PROSITE" id="PS51257">
    <property type="entry name" value="PROKAR_LIPOPROTEIN"/>
    <property type="match status" value="1"/>
</dbReference>
<evidence type="ECO:0000259" key="3">
    <source>
        <dbReference type="Pfam" id="PF01103"/>
    </source>
</evidence>
<dbReference type="OrthoDB" id="9814535at2"/>
<dbReference type="AlphaFoldDB" id="A0A0C1L1C7"/>
<dbReference type="RefSeq" id="WP_039141896.1">
    <property type="nucleotide sequence ID" value="NZ_JSVC01000019.1"/>
</dbReference>
<dbReference type="Proteomes" id="UP000031408">
    <property type="component" value="Unassembled WGS sequence"/>
</dbReference>
<dbReference type="InterPro" id="IPR000184">
    <property type="entry name" value="Bac_surfAg_D15"/>
</dbReference>
<evidence type="ECO:0000256" key="2">
    <source>
        <dbReference type="ARBA" id="ARBA00023136"/>
    </source>
</evidence>